<evidence type="ECO:0000256" key="4">
    <source>
        <dbReference type="ARBA" id="ARBA00022989"/>
    </source>
</evidence>
<feature type="transmembrane region" description="Helical" evidence="6">
    <location>
        <begin position="126"/>
        <end position="145"/>
    </location>
</feature>
<keyword evidence="4 6" id="KW-1133">Transmembrane helix</keyword>
<evidence type="ECO:0000256" key="6">
    <source>
        <dbReference type="SAM" id="Phobius"/>
    </source>
</evidence>
<evidence type="ECO:0000313" key="8">
    <source>
        <dbReference type="Proteomes" id="UP000266389"/>
    </source>
</evidence>
<keyword evidence="3 6" id="KW-0812">Transmembrane</keyword>
<evidence type="ECO:0000256" key="3">
    <source>
        <dbReference type="ARBA" id="ARBA00022692"/>
    </source>
</evidence>
<name>A0A395LXE5_9BACT</name>
<dbReference type="EMBL" id="PHFL01000068">
    <property type="protein sequence ID" value="RFM23253.1"/>
    <property type="molecule type" value="Genomic_DNA"/>
</dbReference>
<feature type="transmembrane region" description="Helical" evidence="6">
    <location>
        <begin position="233"/>
        <end position="254"/>
    </location>
</feature>
<sequence length="354" mass="39426">MIKQILKYGISLAIAGVFFWLAFKDFTAQDLEELWRMILHANYLWLLFTMALMVISHLVRAWRWGVLLSTVKEKMRLTNLFNATMIGYAVNMVLPRVGEVTKSVNLARQEKIDAKKVLASVVVERVLDTLMFALLLAISAFVFRVKVNSVFGEVKLWGVTVSFEIAAYLILLVSLLLLGMFAVLSLYPEAVARIAEKQLEKHSKRWAGRISNALKAFVEGTASLKNRTKYAEIVVSSLCIWVLYLLGMLLPFYALSLHERYQLGILEALTTLSISGFGQLITPAGAGTYQYACQITLEKLFDVARVEASGFALITFALQTLTNAGFGVIAFLMQVKSEISKSTQSIVASEKVAS</sequence>
<gene>
    <name evidence="7" type="ORF">D0433_12320</name>
</gene>
<proteinExistence type="predicted"/>
<keyword evidence="2" id="KW-1003">Cell membrane</keyword>
<feature type="transmembrane region" description="Helical" evidence="6">
    <location>
        <begin position="165"/>
        <end position="187"/>
    </location>
</feature>
<organism evidence="7 8">
    <name type="scientific">Candidatus Thermochlorobacter aerophilus</name>
    <dbReference type="NCBI Taxonomy" id="1868324"/>
    <lineage>
        <taxon>Bacteria</taxon>
        <taxon>Pseudomonadati</taxon>
        <taxon>Chlorobiota</taxon>
        <taxon>Chlorobiia</taxon>
        <taxon>Chlorobiales</taxon>
        <taxon>Candidatus Thermochlorobacteriaceae</taxon>
        <taxon>Candidatus Thermochlorobacter</taxon>
    </lineage>
</organism>
<reference evidence="7 8" key="1">
    <citation type="journal article" date="2011" name="ISME J.">
        <title>Community ecology of hot spring cyanobacterial mats: predominant populations and their functional potential.</title>
        <authorList>
            <person name="Klatt C.G."/>
            <person name="Wood J.M."/>
            <person name="Rusch D.B."/>
            <person name="Bateson M.M."/>
            <person name="Hamamura N."/>
            <person name="Heidelberg J.F."/>
            <person name="Grossman A.R."/>
            <person name="Bhaya D."/>
            <person name="Cohan F.M."/>
            <person name="Kuhl M."/>
            <person name="Bryant D.A."/>
            <person name="Ward D.M."/>
        </authorList>
    </citation>
    <scope>NUCLEOTIDE SEQUENCE [LARGE SCALE GENOMIC DNA]</scope>
    <source>
        <strain evidence="7">OS</strain>
    </source>
</reference>
<dbReference type="PANTHER" id="PTHR39087:SF2">
    <property type="entry name" value="UPF0104 MEMBRANE PROTEIN MJ1595"/>
    <property type="match status" value="1"/>
</dbReference>
<evidence type="ECO:0000313" key="7">
    <source>
        <dbReference type="EMBL" id="RFM23253.1"/>
    </source>
</evidence>
<dbReference type="NCBIfam" id="TIGR00374">
    <property type="entry name" value="flippase-like domain"/>
    <property type="match status" value="1"/>
</dbReference>
<dbReference type="PANTHER" id="PTHR39087">
    <property type="entry name" value="UPF0104 MEMBRANE PROTEIN MJ1595"/>
    <property type="match status" value="1"/>
</dbReference>
<feature type="transmembrane region" description="Helical" evidence="6">
    <location>
        <begin position="5"/>
        <end position="23"/>
    </location>
</feature>
<keyword evidence="5 6" id="KW-0472">Membrane</keyword>
<accession>A0A395LXE5</accession>
<dbReference type="Proteomes" id="UP000266389">
    <property type="component" value="Unassembled WGS sequence"/>
</dbReference>
<comment type="subcellular location">
    <subcellularLocation>
        <location evidence="1">Cell membrane</location>
        <topology evidence="1">Multi-pass membrane protein</topology>
    </subcellularLocation>
</comment>
<feature type="transmembrane region" description="Helical" evidence="6">
    <location>
        <begin position="43"/>
        <end position="62"/>
    </location>
</feature>
<dbReference type="AlphaFoldDB" id="A0A395LXE5"/>
<protein>
    <submittedName>
        <fullName evidence="7">UPF0104 family protein</fullName>
    </submittedName>
</protein>
<dbReference type="InterPro" id="IPR022791">
    <property type="entry name" value="L-PG_synthase/AglD"/>
</dbReference>
<evidence type="ECO:0000256" key="1">
    <source>
        <dbReference type="ARBA" id="ARBA00004651"/>
    </source>
</evidence>
<comment type="caution">
    <text evidence="7">The sequence shown here is derived from an EMBL/GenBank/DDBJ whole genome shotgun (WGS) entry which is preliminary data.</text>
</comment>
<feature type="transmembrane region" description="Helical" evidence="6">
    <location>
        <begin position="310"/>
        <end position="332"/>
    </location>
</feature>
<dbReference type="Pfam" id="PF03706">
    <property type="entry name" value="LPG_synthase_TM"/>
    <property type="match status" value="1"/>
</dbReference>
<dbReference type="GO" id="GO:0005886">
    <property type="term" value="C:plasma membrane"/>
    <property type="evidence" value="ECO:0007669"/>
    <property type="project" value="UniProtKB-SubCell"/>
</dbReference>
<evidence type="ECO:0000256" key="5">
    <source>
        <dbReference type="ARBA" id="ARBA00023136"/>
    </source>
</evidence>
<evidence type="ECO:0000256" key="2">
    <source>
        <dbReference type="ARBA" id="ARBA00022475"/>
    </source>
</evidence>